<keyword evidence="3 12" id="KW-0813">Transport</keyword>
<dbReference type="PIRSF" id="PIRSF004557">
    <property type="entry name" value="SecY"/>
    <property type="match status" value="1"/>
</dbReference>
<dbReference type="AlphaFoldDB" id="A0A4D6WRD1"/>
<dbReference type="InterPro" id="IPR002208">
    <property type="entry name" value="SecY/SEC61-alpha"/>
</dbReference>
<organism evidence="15">
    <name type="scientific">Delesseria sanguinea</name>
    <dbReference type="NCBI Taxonomy" id="131097"/>
    <lineage>
        <taxon>Eukaryota</taxon>
        <taxon>Rhodophyta</taxon>
        <taxon>Florideophyceae</taxon>
        <taxon>Rhodymeniophycidae</taxon>
        <taxon>Ceramiales</taxon>
        <taxon>Delesseriaceae</taxon>
        <taxon>Delesseria</taxon>
    </lineage>
</organism>
<reference evidence="15" key="2">
    <citation type="submission" date="2019-04" db="EMBL/GenBank/DDBJ databases">
        <authorList>
            <person name="Pasella M."/>
        </authorList>
    </citation>
    <scope>NUCLEOTIDE SEQUENCE</scope>
    <source>
        <strain evidence="15">PD3001_3</strain>
    </source>
</reference>
<feature type="transmembrane region" description="Helical" evidence="14">
    <location>
        <begin position="293"/>
        <end position="314"/>
    </location>
</feature>
<proteinExistence type="inferred from homology"/>
<comment type="function">
    <text evidence="10">The central subunit of the protein translocation channel SecYE. Consists of two halves formed by TMs 1-5 and 6-10. These two domains form a lateral gate at the front which open onto the bilayer between TMs 2 and 7, and are clamped together by SecE at the back. The channel is closed by both a pore ring composed of hydrophobic SecY resides and a short helix (helix 2A) on the extracellular side of the membrane which forms a plug.</text>
</comment>
<dbReference type="PRINTS" id="PR00303">
    <property type="entry name" value="SECYTRNLCASE"/>
</dbReference>
<evidence type="ECO:0000256" key="5">
    <source>
        <dbReference type="ARBA" id="ARBA00022927"/>
    </source>
</evidence>
<dbReference type="InterPro" id="IPR026593">
    <property type="entry name" value="SecY"/>
</dbReference>
<feature type="transmembrane region" description="Helical" evidence="14">
    <location>
        <begin position="49"/>
        <end position="72"/>
    </location>
</feature>
<dbReference type="GO" id="GO:0015031">
    <property type="term" value="P:protein transport"/>
    <property type="evidence" value="ECO:0007669"/>
    <property type="project" value="UniProtKB-KW"/>
</dbReference>
<evidence type="ECO:0000256" key="14">
    <source>
        <dbReference type="SAM" id="Phobius"/>
    </source>
</evidence>
<dbReference type="FunFam" id="1.10.3370.10:FF:000001">
    <property type="entry name" value="Preprotein translocase subunit SecY"/>
    <property type="match status" value="1"/>
</dbReference>
<sequence length="411" mass="46456">MENKNKLLNKIIITLSILLICRMGIFIPIPGINHDAFNDKIQNNSLLNFLNIFSGGGFSTIGIFALGIIPYINSSIITQLLIKIVPYLENLQKEEGEIGRKKITQITRYFTLVWAFIQSCSIALWIKPYTFNWNNYFILDCVITLTTGSMIIMWFSEIITEYGLGNGSSLIIFQNIISNIPQNLLKYNIEINQTSNFNILIIVLIIGIIILMISILTQESKRKINIISSKQLGKTNILNTQSYIPLKINQGGVMPIIFASAAMTLPTYLISILNKNYSNIITKYLLNNNICYLILYSILIILFSYFYSSIILNTKDIATNLKKMGASIPNIRPGSETIKYLEKIINKLTFIGAIFLFVIAQLPYITFNITKIKSFQGLGTTSLLILVGVAIDTAKQIQTYIISEQYDNMIE</sequence>
<evidence type="ECO:0000313" key="15">
    <source>
        <dbReference type="EMBL" id="QCI05996.1"/>
    </source>
</evidence>
<keyword evidence="5 12" id="KW-0653">Protein transport</keyword>
<evidence type="ECO:0000256" key="11">
    <source>
        <dbReference type="ARBA" id="ARBA00062357"/>
    </source>
</evidence>
<evidence type="ECO:0000256" key="4">
    <source>
        <dbReference type="ARBA" id="ARBA00022692"/>
    </source>
</evidence>
<evidence type="ECO:0000256" key="7">
    <source>
        <dbReference type="ARBA" id="ARBA00023010"/>
    </source>
</evidence>
<dbReference type="PROSITE" id="PS00755">
    <property type="entry name" value="SECY_1"/>
    <property type="match status" value="1"/>
</dbReference>
<comment type="subunit">
    <text evidence="11">Component of the plastid Sec protein translocase complex, which is composed of at least SecY, SecE and SecG.</text>
</comment>
<reference evidence="15" key="1">
    <citation type="journal article" date="2019" name="Mol. Phylogenet. Evol.">
        <title>Morphological evolution and classification of the red algal order Ceramiales inferred using plastid phylogenomics.</title>
        <authorList>
            <person name="Diaz-Tapia P."/>
            <person name="Pasella M.M."/>
            <person name="Verbruggen H."/>
            <person name="Maggs C.A."/>
        </authorList>
    </citation>
    <scope>NUCLEOTIDE SEQUENCE</scope>
    <source>
        <strain evidence="15">PD3001_3</strain>
    </source>
</reference>
<accession>A0A4D6WRD1</accession>
<feature type="transmembrane region" description="Helical" evidence="14">
    <location>
        <begin position="109"/>
        <end position="127"/>
    </location>
</feature>
<dbReference type="InterPro" id="IPR023201">
    <property type="entry name" value="SecY_dom_sf"/>
</dbReference>
<evidence type="ECO:0000256" key="6">
    <source>
        <dbReference type="ARBA" id="ARBA00022989"/>
    </source>
</evidence>
<dbReference type="NCBIfam" id="TIGR00967">
    <property type="entry name" value="3a0501s007"/>
    <property type="match status" value="1"/>
</dbReference>
<dbReference type="GO" id="GO:0016020">
    <property type="term" value="C:membrane"/>
    <property type="evidence" value="ECO:0007669"/>
    <property type="project" value="UniProtKB-SubCell"/>
</dbReference>
<evidence type="ECO:0000256" key="13">
    <source>
        <dbReference type="RuleBase" id="RU004349"/>
    </source>
</evidence>
<dbReference type="EMBL" id="MK814649">
    <property type="protein sequence ID" value="QCI05996.1"/>
    <property type="molecule type" value="Genomic_DNA"/>
</dbReference>
<evidence type="ECO:0000256" key="12">
    <source>
        <dbReference type="RuleBase" id="RU003484"/>
    </source>
</evidence>
<keyword evidence="4 12" id="KW-0812">Transmembrane</keyword>
<feature type="transmembrane region" description="Helical" evidence="14">
    <location>
        <begin position="252"/>
        <end position="273"/>
    </location>
</feature>
<feature type="transmembrane region" description="Helical" evidence="14">
    <location>
        <begin position="348"/>
        <end position="369"/>
    </location>
</feature>
<dbReference type="HAMAP" id="MF_01465">
    <property type="entry name" value="SecY"/>
    <property type="match status" value="1"/>
</dbReference>
<evidence type="ECO:0000256" key="2">
    <source>
        <dbReference type="ARBA" id="ARBA00005751"/>
    </source>
</evidence>
<evidence type="ECO:0000256" key="3">
    <source>
        <dbReference type="ARBA" id="ARBA00022448"/>
    </source>
</evidence>
<dbReference type="Pfam" id="PF00344">
    <property type="entry name" value="SecY"/>
    <property type="match status" value="1"/>
</dbReference>
<name>A0A4D6WRD1_9FLOR</name>
<evidence type="ECO:0000256" key="1">
    <source>
        <dbReference type="ARBA" id="ARBA00004141"/>
    </source>
</evidence>
<comment type="subcellular location">
    <subcellularLocation>
        <location evidence="1 12">Membrane</location>
        <topology evidence="1 12">Multi-pass membrane protein</topology>
    </subcellularLocation>
</comment>
<evidence type="ECO:0000256" key="8">
    <source>
        <dbReference type="ARBA" id="ARBA00023136"/>
    </source>
</evidence>
<geneLocation type="plastid" evidence="15"/>
<feature type="transmembrane region" description="Helical" evidence="14">
    <location>
        <begin position="133"/>
        <end position="155"/>
    </location>
</feature>
<comment type="similarity">
    <text evidence="2 13">Belongs to the SecY/SEC61-alpha family.</text>
</comment>
<evidence type="ECO:0000256" key="9">
    <source>
        <dbReference type="ARBA" id="ARBA00039733"/>
    </source>
</evidence>
<dbReference type="InterPro" id="IPR030659">
    <property type="entry name" value="SecY_CS"/>
</dbReference>
<keyword evidence="6 14" id="KW-1133">Transmembrane helix</keyword>
<feature type="transmembrane region" description="Helical" evidence="14">
    <location>
        <begin position="197"/>
        <end position="216"/>
    </location>
</feature>
<evidence type="ECO:0000256" key="10">
    <source>
        <dbReference type="ARBA" id="ARBA00055151"/>
    </source>
</evidence>
<feature type="transmembrane region" description="Helical" evidence="14">
    <location>
        <begin position="7"/>
        <end position="29"/>
    </location>
</feature>
<dbReference type="PROSITE" id="PS00756">
    <property type="entry name" value="SECY_2"/>
    <property type="match status" value="1"/>
</dbReference>
<dbReference type="Gene3D" id="1.10.3370.10">
    <property type="entry name" value="SecY subunit domain"/>
    <property type="match status" value="1"/>
</dbReference>
<keyword evidence="15" id="KW-0934">Plastid</keyword>
<protein>
    <recommendedName>
        <fullName evidence="9">Protein translocase subunit SecY</fullName>
    </recommendedName>
</protein>
<gene>
    <name evidence="15" type="primary">secY</name>
</gene>
<keyword evidence="8 14" id="KW-0472">Membrane</keyword>
<dbReference type="SUPFAM" id="SSF103491">
    <property type="entry name" value="Preprotein translocase SecY subunit"/>
    <property type="match status" value="1"/>
</dbReference>
<dbReference type="PANTHER" id="PTHR10906">
    <property type="entry name" value="SECY/SEC61-ALPHA FAMILY MEMBER"/>
    <property type="match status" value="1"/>
</dbReference>
<keyword evidence="7 12" id="KW-0811">Translocation</keyword>